<dbReference type="AlphaFoldDB" id="A0A8J5N8G3"/>
<reference evidence="1" key="1">
    <citation type="journal article" date="2021" name="Sci. Adv.">
        <title>The American lobster genome reveals insights on longevity, neural, and immune adaptations.</title>
        <authorList>
            <person name="Polinski J.M."/>
            <person name="Zimin A.V."/>
            <person name="Clark K.F."/>
            <person name="Kohn A.B."/>
            <person name="Sadowski N."/>
            <person name="Timp W."/>
            <person name="Ptitsyn A."/>
            <person name="Khanna P."/>
            <person name="Romanova D.Y."/>
            <person name="Williams P."/>
            <person name="Greenwood S.J."/>
            <person name="Moroz L.L."/>
            <person name="Walt D.R."/>
            <person name="Bodnar A.G."/>
        </authorList>
    </citation>
    <scope>NUCLEOTIDE SEQUENCE</scope>
    <source>
        <strain evidence="1">GMGI-L3</strain>
    </source>
</reference>
<name>A0A8J5N8G3_HOMAM</name>
<comment type="caution">
    <text evidence="1">The sequence shown here is derived from an EMBL/GenBank/DDBJ whole genome shotgun (WGS) entry which is preliminary data.</text>
</comment>
<proteinExistence type="predicted"/>
<dbReference type="EMBL" id="JAHLQT010006108">
    <property type="protein sequence ID" value="KAG7175330.1"/>
    <property type="molecule type" value="Genomic_DNA"/>
</dbReference>
<protein>
    <submittedName>
        <fullName evidence="1">Uncharacterized protein</fullName>
    </submittedName>
</protein>
<sequence>MTKFNETMNIECYFHEVHQEGNVIMSWEASNNSAATREFGVNEKQVREWKKTEEKLIDITRKKCAQGRGKQQWPELEEKLFEWVNENRESGYVITGNAICIDAMNLAKSNPDTVLCVTMEDHPNYSGSALARLNPRGSAYKHMKKHKSIIVNSVTIMVAIAHSHSPTLLLDRISSK</sequence>
<dbReference type="Proteomes" id="UP000747542">
    <property type="component" value="Unassembled WGS sequence"/>
</dbReference>
<organism evidence="1 2">
    <name type="scientific">Homarus americanus</name>
    <name type="common">American lobster</name>
    <dbReference type="NCBI Taxonomy" id="6706"/>
    <lineage>
        <taxon>Eukaryota</taxon>
        <taxon>Metazoa</taxon>
        <taxon>Ecdysozoa</taxon>
        <taxon>Arthropoda</taxon>
        <taxon>Crustacea</taxon>
        <taxon>Multicrustacea</taxon>
        <taxon>Malacostraca</taxon>
        <taxon>Eumalacostraca</taxon>
        <taxon>Eucarida</taxon>
        <taxon>Decapoda</taxon>
        <taxon>Pleocyemata</taxon>
        <taxon>Astacidea</taxon>
        <taxon>Nephropoidea</taxon>
        <taxon>Nephropidae</taxon>
        <taxon>Homarus</taxon>
    </lineage>
</organism>
<evidence type="ECO:0000313" key="1">
    <source>
        <dbReference type="EMBL" id="KAG7175330.1"/>
    </source>
</evidence>
<accession>A0A8J5N8G3</accession>
<keyword evidence="2" id="KW-1185">Reference proteome</keyword>
<gene>
    <name evidence="1" type="ORF">Hamer_G001389</name>
</gene>
<evidence type="ECO:0000313" key="2">
    <source>
        <dbReference type="Proteomes" id="UP000747542"/>
    </source>
</evidence>
<dbReference type="Gene3D" id="1.10.10.60">
    <property type="entry name" value="Homeodomain-like"/>
    <property type="match status" value="1"/>
</dbReference>